<gene>
    <name evidence="1" type="ORF">RND15_09615</name>
</gene>
<evidence type="ECO:0000313" key="2">
    <source>
        <dbReference type="Proteomes" id="UP001180754"/>
    </source>
</evidence>
<dbReference type="Gene3D" id="1.50.10.10">
    <property type="match status" value="1"/>
</dbReference>
<sequence length="717" mass="79533">MAVSRRTFVRTGMTGVAAAVTVGLRVGDAAAQPSPRRPGGIDRRALVSRHDVVRTASDPKTPLQVGNGQLAFGADVTGLQTFLPFGTLSDWGWHSDALPDGQTPSDFAGQVWDTHGRPVRYDIPDPERPALSEWLRANPHRINLARIGLRLLRADGTEAVEADLSDCHQRLDLWTGTLHSRFTLDGSPVTVRTSCCPDLDAIAVRIDSPMVADGRLAVFIDFPYANGAEKFSAPFVGVWDRPDAHTTRLRTRGPRRADITHELDDTRYDVGLVWRGGGSGLVRVAGHPHRYLLGGGTGTRLEATFLFAPRPTPQVPDAAAVEAAGARAWPAFWRSGGALDLSGSTDPRWRELERRVVLSQYLLAVNEAGSTPPQESGLVNNGWYGKFHMEMYWWHAAHYALWNRWPQLDRGVGVYRSFLDSSRERARRQGYQGARWPKMTDPGGRQSPGEINALLLWQQPHPIFLAELDYRAHPTRATLDKWRDVVFATADFMASYAFEDAGRQVLGPPMHLVSENSDPKVTVNGAFELSYWRFGLRLAQRWRERLGRPADPGWERVLDGLSPLPVQDGVYVVYEGVRGMWTEYIFDHPSLVGLYGWLPGHDVDLDIMRATAHKVWQVWAWDAAWGWDFPMLAMNAARMGEPDRAVDFLLHDKFGFDDAGMPLGGSRVATPYFPGAGGLLYAVALMAAGWDGAGKDAPGFPSDGRWRVRWEGLGRAL</sequence>
<name>A0ABU2XAN1_9ACTN</name>
<organism evidence="1 2">
    <name type="scientific">Streptomyces lonegramiae</name>
    <dbReference type="NCBI Taxonomy" id="3075524"/>
    <lineage>
        <taxon>Bacteria</taxon>
        <taxon>Bacillati</taxon>
        <taxon>Actinomycetota</taxon>
        <taxon>Actinomycetes</taxon>
        <taxon>Kitasatosporales</taxon>
        <taxon>Streptomycetaceae</taxon>
        <taxon>Streptomyces</taxon>
    </lineage>
</organism>
<dbReference type="InterPro" id="IPR006311">
    <property type="entry name" value="TAT_signal"/>
</dbReference>
<proteinExistence type="predicted"/>
<dbReference type="PROSITE" id="PS51318">
    <property type="entry name" value="TAT"/>
    <property type="match status" value="1"/>
</dbReference>
<dbReference type="Proteomes" id="UP001180754">
    <property type="component" value="Unassembled WGS sequence"/>
</dbReference>
<dbReference type="SUPFAM" id="SSF48208">
    <property type="entry name" value="Six-hairpin glycosidases"/>
    <property type="match status" value="1"/>
</dbReference>
<evidence type="ECO:0000313" key="1">
    <source>
        <dbReference type="EMBL" id="MDT0542977.1"/>
    </source>
</evidence>
<dbReference type="InterPro" id="IPR012341">
    <property type="entry name" value="6hp_glycosidase-like_sf"/>
</dbReference>
<dbReference type="RefSeq" id="WP_311723328.1">
    <property type="nucleotide sequence ID" value="NZ_JAVRFD010000003.1"/>
</dbReference>
<dbReference type="InterPro" id="IPR008928">
    <property type="entry name" value="6-hairpin_glycosidase_sf"/>
</dbReference>
<evidence type="ECO:0008006" key="3">
    <source>
        <dbReference type="Google" id="ProtNLM"/>
    </source>
</evidence>
<protein>
    <recommendedName>
        <fullName evidence="3">Tat pathway signal sequence domain protein</fullName>
    </recommendedName>
</protein>
<comment type="caution">
    <text evidence="1">The sequence shown here is derived from an EMBL/GenBank/DDBJ whole genome shotgun (WGS) entry which is preliminary data.</text>
</comment>
<reference evidence="1" key="1">
    <citation type="submission" date="2024-05" db="EMBL/GenBank/DDBJ databases">
        <title>30 novel species of actinomycetes from the DSMZ collection.</title>
        <authorList>
            <person name="Nouioui I."/>
        </authorList>
    </citation>
    <scope>NUCLEOTIDE SEQUENCE</scope>
    <source>
        <strain evidence="1">DSM 41529</strain>
    </source>
</reference>
<accession>A0ABU2XAN1</accession>
<keyword evidence="2" id="KW-1185">Reference proteome</keyword>
<dbReference type="EMBL" id="JAVRFD010000003">
    <property type="protein sequence ID" value="MDT0542977.1"/>
    <property type="molecule type" value="Genomic_DNA"/>
</dbReference>